<evidence type="ECO:0000256" key="1">
    <source>
        <dbReference type="SAM" id="MobiDB-lite"/>
    </source>
</evidence>
<keyword evidence="2" id="KW-0812">Transmembrane</keyword>
<dbReference type="PANTHER" id="PTHR34219">
    <property type="entry name" value="IRON-REGULATED INNER MEMBRANE PROTEIN-RELATED"/>
    <property type="match status" value="1"/>
</dbReference>
<evidence type="ECO:0000313" key="3">
    <source>
        <dbReference type="EMBL" id="ERJ20864.1"/>
    </source>
</evidence>
<keyword evidence="4" id="KW-1185">Reference proteome</keyword>
<dbReference type="OrthoDB" id="9791166at2"/>
<protein>
    <submittedName>
        <fullName evidence="3">Sulfite reductase flavoprotein alpha-component</fullName>
        <ecNumber evidence="3">1.8.1.2</ecNumber>
    </submittedName>
</protein>
<proteinExistence type="predicted"/>
<dbReference type="STRING" id="1033802.SSPSH_000206"/>
<evidence type="ECO:0000313" key="4">
    <source>
        <dbReference type="Proteomes" id="UP000006242"/>
    </source>
</evidence>
<feature type="transmembrane region" description="Helical" evidence="2">
    <location>
        <begin position="441"/>
        <end position="466"/>
    </location>
</feature>
<feature type="transmembrane region" description="Helical" evidence="2">
    <location>
        <begin position="163"/>
        <end position="184"/>
    </location>
</feature>
<dbReference type="Proteomes" id="UP000006242">
    <property type="component" value="Unassembled WGS sequence"/>
</dbReference>
<sequence>MDGGLLSATDQHDGAVTASKVRPAGRWYATVWRWHFYAGLVVAPFLLILAVTGAIYLFNTELNDIIYPDLMFVDSAGPAVPASRWVASAEQAFPDATVTRINMPTDAGRSAMLFVTPEQGMPRRVFVDPASAAVLGSFVYERTLVGIADTVHGSLMLGWIGDAVVELAACWAAILIVTGLYLWWPRRSGKAGVWYPRLAARGRRFWRDVHAITGIYAAALILFLIFTGLPWAGIWGGQLFTPAVEALGLGYSGARTPPASVAKAPLTTPAERGRGTPWALENVAPPNSSAGHAHHGASASRDESALPAPDIGVDRVRRIIAQQGLAEDYWLMLPVGATGVYKAQTYPDRPQGQRTLFIDRYSGAVLRDIAFDDYGVAGKTIELGVALHMGNYFGLANQLVMLATCIAIALLVLTGFVMWWRRRPAGRLGAPPRRAPLRMRYLGVIVIAMAIVFPLAGVSLLVALVADWLLQTLRAVRI</sequence>
<organism evidence="3 4">
    <name type="scientific">Salinisphaera shabanensis E1L3A</name>
    <dbReference type="NCBI Taxonomy" id="1033802"/>
    <lineage>
        <taxon>Bacteria</taxon>
        <taxon>Pseudomonadati</taxon>
        <taxon>Pseudomonadota</taxon>
        <taxon>Gammaproteobacteria</taxon>
        <taxon>Salinisphaerales</taxon>
        <taxon>Salinisphaeraceae</taxon>
        <taxon>Salinisphaera</taxon>
    </lineage>
</organism>
<accession>U2FYH2</accession>
<gene>
    <name evidence="3" type="ORF">SSPSH_000206</name>
</gene>
<dbReference type="GO" id="GO:0004783">
    <property type="term" value="F:sulfite reductase (NADPH) activity"/>
    <property type="evidence" value="ECO:0007669"/>
    <property type="project" value="UniProtKB-EC"/>
</dbReference>
<dbReference type="EC" id="1.8.1.2" evidence="3"/>
<reference evidence="3 4" key="1">
    <citation type="journal article" date="2011" name="J. Bacteriol.">
        <title>Genome sequence of Salinisphaera shabanensis, a gammaproteobacterium from the harsh, variable environment of the brine-seawater interface of the Shaban Deep in the Red Sea.</title>
        <authorList>
            <person name="Antunes A."/>
            <person name="Alam I."/>
            <person name="Bajic V.B."/>
            <person name="Stingl U."/>
        </authorList>
    </citation>
    <scope>NUCLEOTIDE SEQUENCE [LARGE SCALE GENOMIC DNA]</scope>
    <source>
        <strain evidence="3 4">E1L3A</strain>
    </source>
</reference>
<feature type="transmembrane region" description="Helical" evidence="2">
    <location>
        <begin position="36"/>
        <end position="58"/>
    </location>
</feature>
<feature type="compositionally biased region" description="Low complexity" evidence="1">
    <location>
        <begin position="288"/>
        <end position="299"/>
    </location>
</feature>
<dbReference type="EMBL" id="AFNV02000001">
    <property type="protein sequence ID" value="ERJ20864.1"/>
    <property type="molecule type" value="Genomic_DNA"/>
</dbReference>
<dbReference type="AlphaFoldDB" id="U2FYH2"/>
<keyword evidence="3" id="KW-0560">Oxidoreductase</keyword>
<reference evidence="3 4" key="2">
    <citation type="journal article" date="2013" name="PLoS ONE">
        <title>INDIGO - INtegrated Data Warehouse of MIcrobial GenOmes with Examples from the Red Sea Extremophiles.</title>
        <authorList>
            <person name="Alam I."/>
            <person name="Antunes A."/>
            <person name="Kamau A.A."/>
            <person name="Ba Alawi W."/>
            <person name="Kalkatawi M."/>
            <person name="Stingl U."/>
            <person name="Bajic V.B."/>
        </authorList>
    </citation>
    <scope>NUCLEOTIDE SEQUENCE [LARGE SCALE GENOMIC DNA]</scope>
    <source>
        <strain evidence="3 4">E1L3A</strain>
    </source>
</reference>
<name>U2FYH2_9GAMM</name>
<feature type="region of interest" description="Disordered" evidence="1">
    <location>
        <begin position="260"/>
        <end position="306"/>
    </location>
</feature>
<feature type="transmembrane region" description="Helical" evidence="2">
    <location>
        <begin position="399"/>
        <end position="420"/>
    </location>
</feature>
<dbReference type="Pfam" id="PF03929">
    <property type="entry name" value="PepSY_TM"/>
    <property type="match status" value="1"/>
</dbReference>
<feature type="transmembrane region" description="Helical" evidence="2">
    <location>
        <begin position="205"/>
        <end position="226"/>
    </location>
</feature>
<comment type="caution">
    <text evidence="3">The sequence shown here is derived from an EMBL/GenBank/DDBJ whole genome shotgun (WGS) entry which is preliminary data.</text>
</comment>
<dbReference type="InterPro" id="IPR005625">
    <property type="entry name" value="PepSY-ass_TM"/>
</dbReference>
<keyword evidence="2" id="KW-0472">Membrane</keyword>
<dbReference type="PANTHER" id="PTHR34219:SF1">
    <property type="entry name" value="PEPSY DOMAIN-CONTAINING PROTEIN"/>
    <property type="match status" value="1"/>
</dbReference>
<evidence type="ECO:0000256" key="2">
    <source>
        <dbReference type="SAM" id="Phobius"/>
    </source>
</evidence>
<keyword evidence="2" id="KW-1133">Transmembrane helix</keyword>
<dbReference type="eggNOG" id="COG3182">
    <property type="taxonomic scope" value="Bacteria"/>
</dbReference>